<dbReference type="PANTHER" id="PTHR42693">
    <property type="entry name" value="ARYLSULFATASE FAMILY MEMBER"/>
    <property type="match status" value="1"/>
</dbReference>
<dbReference type="STRING" id="1913578.LPB140_03510"/>
<dbReference type="GO" id="GO:0004065">
    <property type="term" value="F:arylsulfatase activity"/>
    <property type="evidence" value="ECO:0007669"/>
    <property type="project" value="TreeGrafter"/>
</dbReference>
<dbReference type="KEGG" id="sphl:LPB140_03510"/>
<dbReference type="PROSITE" id="PS00523">
    <property type="entry name" value="SULFATASE_1"/>
    <property type="match status" value="1"/>
</dbReference>
<keyword evidence="4" id="KW-0106">Calcium</keyword>
<keyword evidence="2" id="KW-0479">Metal-binding</keyword>
<evidence type="ECO:0000256" key="2">
    <source>
        <dbReference type="ARBA" id="ARBA00022723"/>
    </source>
</evidence>
<reference evidence="6 7" key="1">
    <citation type="submission" date="2016-11" db="EMBL/GenBank/DDBJ databases">
        <title>Sphingorhabdus sp. LPB0140, isolated from marine environment.</title>
        <authorList>
            <person name="Kim E."/>
            <person name="Yi H."/>
        </authorList>
    </citation>
    <scope>NUCLEOTIDE SEQUENCE [LARGE SCALE GENOMIC DNA]</scope>
    <source>
        <strain evidence="6 7">LPB0140</strain>
    </source>
</reference>
<proteinExistence type="inferred from homology"/>
<dbReference type="AlphaFoldDB" id="A0A1L3JEQ3"/>
<name>A0A1L3JEQ3_9SPHN</name>
<dbReference type="InterPro" id="IPR050738">
    <property type="entry name" value="Sulfatase"/>
</dbReference>
<dbReference type="InterPro" id="IPR024607">
    <property type="entry name" value="Sulfatase_CS"/>
</dbReference>
<dbReference type="PANTHER" id="PTHR42693:SF53">
    <property type="entry name" value="ENDO-4-O-SULFATASE"/>
    <property type="match status" value="1"/>
</dbReference>
<evidence type="ECO:0000256" key="3">
    <source>
        <dbReference type="ARBA" id="ARBA00022801"/>
    </source>
</evidence>
<dbReference type="EMBL" id="CP018154">
    <property type="protein sequence ID" value="APG63533.1"/>
    <property type="molecule type" value="Genomic_DNA"/>
</dbReference>
<accession>A0A1L3JEQ3</accession>
<dbReference type="PROSITE" id="PS00149">
    <property type="entry name" value="SULFATASE_2"/>
    <property type="match status" value="1"/>
</dbReference>
<evidence type="ECO:0000259" key="5">
    <source>
        <dbReference type="Pfam" id="PF00884"/>
    </source>
</evidence>
<feature type="domain" description="Sulfatase N-terminal" evidence="5">
    <location>
        <begin position="1"/>
        <end position="315"/>
    </location>
</feature>
<protein>
    <submittedName>
        <fullName evidence="6">N-acetylgalactosamine 6-sulfate sulfatase</fullName>
    </submittedName>
</protein>
<evidence type="ECO:0000256" key="4">
    <source>
        <dbReference type="ARBA" id="ARBA00022837"/>
    </source>
</evidence>
<evidence type="ECO:0000313" key="7">
    <source>
        <dbReference type="Proteomes" id="UP000242561"/>
    </source>
</evidence>
<dbReference type="Gene3D" id="3.30.1120.10">
    <property type="match status" value="1"/>
</dbReference>
<dbReference type="InterPro" id="IPR017850">
    <property type="entry name" value="Alkaline_phosphatase_core_sf"/>
</dbReference>
<dbReference type="GO" id="GO:0046872">
    <property type="term" value="F:metal ion binding"/>
    <property type="evidence" value="ECO:0007669"/>
    <property type="project" value="UniProtKB-KW"/>
</dbReference>
<dbReference type="Pfam" id="PF00884">
    <property type="entry name" value="Sulfatase"/>
    <property type="match status" value="1"/>
</dbReference>
<dbReference type="Gene3D" id="3.40.720.10">
    <property type="entry name" value="Alkaline Phosphatase, subunit A"/>
    <property type="match status" value="1"/>
</dbReference>
<comment type="similarity">
    <text evidence="1">Belongs to the sulfatase family.</text>
</comment>
<gene>
    <name evidence="6" type="ORF">LPB140_03510</name>
</gene>
<evidence type="ECO:0000313" key="6">
    <source>
        <dbReference type="EMBL" id="APG63533.1"/>
    </source>
</evidence>
<keyword evidence="7" id="KW-1185">Reference proteome</keyword>
<organism evidence="6 7">
    <name type="scientific">Sphingorhabdus lutea</name>
    <dbReference type="NCBI Taxonomy" id="1913578"/>
    <lineage>
        <taxon>Bacteria</taxon>
        <taxon>Pseudomonadati</taxon>
        <taxon>Pseudomonadota</taxon>
        <taxon>Alphaproteobacteria</taxon>
        <taxon>Sphingomonadales</taxon>
        <taxon>Sphingomonadaceae</taxon>
        <taxon>Sphingorhabdus</taxon>
    </lineage>
</organism>
<dbReference type="SUPFAM" id="SSF53649">
    <property type="entry name" value="Alkaline phosphatase-like"/>
    <property type="match status" value="1"/>
</dbReference>
<evidence type="ECO:0000256" key="1">
    <source>
        <dbReference type="ARBA" id="ARBA00008779"/>
    </source>
</evidence>
<keyword evidence="3" id="KW-0378">Hydrolase</keyword>
<dbReference type="Proteomes" id="UP000242561">
    <property type="component" value="Chromosome"/>
</dbReference>
<dbReference type="InterPro" id="IPR000917">
    <property type="entry name" value="Sulfatase_N"/>
</dbReference>
<sequence length="436" mass="49153">MTDDQGYADVGFNGSRDIPTPNIDRIANEGVRFERGYVTFPVCGPSRAGLLTGRYQSRFGFDLNPSENPLDPKAGLPASEKTIASILKPAGYKSSIIGKWHMGNHKDFHPMDRGFDEFFGFQNGGHNYFAERFRDIKMEDTQNTGQQYNSLLVRNRNSVETKGYLTDILSDEAVDFVARKKDEPFFLYLAYNAPHVPMHASQKYLDRFDHIKDPQRKTYAAMISAVDDGVGKLLNKLDELNLAEDTIIFFLSDNGGPQAKAKNGSVNLPLRGGKGDVFEGGVRVPFAMRWTGTISAGIVYPHPVSSLDILATAVGVNNINMARNNPLDGVNLIPFLLDKNFTKQPHETLFWRYRSADRNSYSFGRIAALQGDDKYLQIEKNKMLYNVRQDISEQHNLFGNDKKKAAELEAKYLKWHKEMSDLQISIFNEWPIGSTE</sequence>